<accession>A0AAW7DPA3</accession>
<gene>
    <name evidence="1" type="ORF">HX095_14960</name>
</gene>
<dbReference type="GO" id="GO:0005975">
    <property type="term" value="P:carbohydrate metabolic process"/>
    <property type="evidence" value="ECO:0007669"/>
    <property type="project" value="UniProtKB-ARBA"/>
</dbReference>
<organism evidence="1 2">
    <name type="scientific">Empedobacter falsenii</name>
    <dbReference type="NCBI Taxonomy" id="343874"/>
    <lineage>
        <taxon>Bacteria</taxon>
        <taxon>Pseudomonadati</taxon>
        <taxon>Bacteroidota</taxon>
        <taxon>Flavobacteriia</taxon>
        <taxon>Flavobacteriales</taxon>
        <taxon>Weeksellaceae</taxon>
        <taxon>Empedobacter</taxon>
    </lineage>
</organism>
<dbReference type="Proteomes" id="UP001173578">
    <property type="component" value="Unassembled WGS sequence"/>
</dbReference>
<reference evidence="1" key="2">
    <citation type="journal article" date="2022" name="Sci. Total Environ.">
        <title>Prevalence, transmission, and molecular epidemiology of tet(X)-positive bacteria among humans, animals, and environmental niches in China: An epidemiological, and genomic-based study.</title>
        <authorList>
            <person name="Dong N."/>
            <person name="Zeng Y."/>
            <person name="Cai C."/>
            <person name="Sun C."/>
            <person name="Lu J."/>
            <person name="Liu C."/>
            <person name="Zhou H."/>
            <person name="Sun Q."/>
            <person name="Shu L."/>
            <person name="Wang H."/>
            <person name="Wang Y."/>
            <person name="Wang S."/>
            <person name="Wu C."/>
            <person name="Chan E.W."/>
            <person name="Chen G."/>
            <person name="Shen Z."/>
            <person name="Chen S."/>
            <person name="Zhang R."/>
        </authorList>
    </citation>
    <scope>NUCLEOTIDE SEQUENCE</scope>
    <source>
        <strain evidence="1">210</strain>
    </source>
</reference>
<dbReference type="SUPFAM" id="SSF49899">
    <property type="entry name" value="Concanavalin A-like lectins/glucanases"/>
    <property type="match status" value="1"/>
</dbReference>
<protein>
    <submittedName>
        <fullName evidence="1">Uncharacterized protein</fullName>
    </submittedName>
</protein>
<dbReference type="EMBL" id="JACALR010000007">
    <property type="protein sequence ID" value="MDM1552510.1"/>
    <property type="molecule type" value="Genomic_DNA"/>
</dbReference>
<dbReference type="Gene3D" id="2.60.120.200">
    <property type="match status" value="1"/>
</dbReference>
<dbReference type="GO" id="GO:0004553">
    <property type="term" value="F:hydrolase activity, hydrolyzing O-glycosyl compounds"/>
    <property type="evidence" value="ECO:0007669"/>
    <property type="project" value="UniProtKB-ARBA"/>
</dbReference>
<sequence length="474" mass="50823">MKKYLIINLFLLLGNALFGQFIIKENFKSNKVSSNIILGGEATLTGGKTDPDGDGWLRLTPAQANKKGYAFINEAFPSALGITAEFEFKAWRSTQSGSYTGGDGFSVFLFDGSISSASFRIGGYGGSLGYARNTATSPAVNNGLLGGYVGIGFDSYGNFGNVGEGKNGLISSTNSPIPKDPNVNDGTIPNTIVLRGATNETTTSSSNPILGYAKLGDRSVNGSAMRLISELDYDVLTPTRPTDALFYRKVKIVILPIAGSTTRYQIKVYMSKTLNSDYSSNPLIDYTTTQPIPSTLKIGFAASTGGAYNNHDIRNLQITTTGNLSVFNSVDIPLVCNEKQTQEVTFRVDVNNSNATPLNSIQVDGKFLDKVGGSLINTNLFSITSITYSSNVTNQNILNQNNSFNGTIGLPADSSGSIFVKGTIKKPNTQIVNTVNVSSNEIVDPDLSNNTSTDIVKRYQCEIVTNPMLYIKTK</sequence>
<proteinExistence type="predicted"/>
<dbReference type="AlphaFoldDB" id="A0AAW7DPA3"/>
<evidence type="ECO:0000313" key="2">
    <source>
        <dbReference type="Proteomes" id="UP001173578"/>
    </source>
</evidence>
<reference evidence="1" key="1">
    <citation type="submission" date="2020-06" db="EMBL/GenBank/DDBJ databases">
        <authorList>
            <person name="Dong N."/>
        </authorList>
    </citation>
    <scope>NUCLEOTIDE SEQUENCE</scope>
    <source>
        <strain evidence="1">210</strain>
    </source>
</reference>
<dbReference type="InterPro" id="IPR013320">
    <property type="entry name" value="ConA-like_dom_sf"/>
</dbReference>
<name>A0AAW7DPA3_9FLAO</name>
<comment type="caution">
    <text evidence="1">The sequence shown here is derived from an EMBL/GenBank/DDBJ whole genome shotgun (WGS) entry which is preliminary data.</text>
</comment>
<dbReference type="RefSeq" id="WP_286486901.1">
    <property type="nucleotide sequence ID" value="NZ_JACALR010000007.1"/>
</dbReference>
<evidence type="ECO:0000313" key="1">
    <source>
        <dbReference type="EMBL" id="MDM1552510.1"/>
    </source>
</evidence>